<name>A0ABD6EF28_9BILA</name>
<feature type="region of interest" description="Disordered" evidence="1">
    <location>
        <begin position="102"/>
        <end position="121"/>
    </location>
</feature>
<dbReference type="AlphaFoldDB" id="A0ABD6EF28"/>
<keyword evidence="3" id="KW-1185">Reference proteome</keyword>
<organism evidence="2 3">
    <name type="scientific">Gnathostoma spinigerum</name>
    <dbReference type="NCBI Taxonomy" id="75299"/>
    <lineage>
        <taxon>Eukaryota</taxon>
        <taxon>Metazoa</taxon>
        <taxon>Ecdysozoa</taxon>
        <taxon>Nematoda</taxon>
        <taxon>Chromadorea</taxon>
        <taxon>Rhabditida</taxon>
        <taxon>Spirurina</taxon>
        <taxon>Gnathostomatomorpha</taxon>
        <taxon>Gnathostomatoidea</taxon>
        <taxon>Gnathostomatidae</taxon>
        <taxon>Gnathostoma</taxon>
    </lineage>
</organism>
<sequence length="121" mass="13156">MFSVTRTASVPPVIPERPRLKRANIYGDELIIPQSSSVLILPILYERRSPRITQSPLFPGVILTELSGYRIKRDNAYGDEPTLPLAANDEYEAAVPVEEAPVATGQSMPDLANASVASSGY</sequence>
<proteinExistence type="predicted"/>
<comment type="caution">
    <text evidence="2">The sequence shown here is derived from an EMBL/GenBank/DDBJ whole genome shotgun (WGS) entry which is preliminary data.</text>
</comment>
<evidence type="ECO:0000313" key="3">
    <source>
        <dbReference type="Proteomes" id="UP001608902"/>
    </source>
</evidence>
<protein>
    <submittedName>
        <fullName evidence="2">Uncharacterized protein</fullName>
    </submittedName>
</protein>
<dbReference type="PANTHER" id="PTHR36514:SF3">
    <property type="entry name" value="ASCARIS SUUM EPICUTICLIN PROTEIN RELATED"/>
    <property type="match status" value="1"/>
</dbReference>
<dbReference type="PANTHER" id="PTHR36514">
    <property type="entry name" value="PROTEIN CBG00436"/>
    <property type="match status" value="1"/>
</dbReference>
<evidence type="ECO:0000256" key="1">
    <source>
        <dbReference type="SAM" id="MobiDB-lite"/>
    </source>
</evidence>
<dbReference type="Proteomes" id="UP001608902">
    <property type="component" value="Unassembled WGS sequence"/>
</dbReference>
<evidence type="ECO:0000313" key="2">
    <source>
        <dbReference type="EMBL" id="MFH4976016.1"/>
    </source>
</evidence>
<reference evidence="2 3" key="1">
    <citation type="submission" date="2024-08" db="EMBL/GenBank/DDBJ databases">
        <title>Gnathostoma spinigerum genome.</title>
        <authorList>
            <person name="Gonzalez-Bertolin B."/>
            <person name="Monzon S."/>
            <person name="Zaballos A."/>
            <person name="Jimenez P."/>
            <person name="Dekumyoy P."/>
            <person name="Varona S."/>
            <person name="Cuesta I."/>
            <person name="Sumanam S."/>
            <person name="Adisakwattana P."/>
            <person name="Gasser R.B."/>
            <person name="Hernandez-Gonzalez A."/>
            <person name="Young N.D."/>
            <person name="Perteguer M.J."/>
        </authorList>
    </citation>
    <scope>NUCLEOTIDE SEQUENCE [LARGE SCALE GENOMIC DNA]</scope>
    <source>
        <strain evidence="2">AL3</strain>
        <tissue evidence="2">Liver</tissue>
    </source>
</reference>
<gene>
    <name evidence="2" type="ORF">AB6A40_002725</name>
</gene>
<accession>A0ABD6EF28</accession>
<dbReference type="EMBL" id="JBGFUD010001256">
    <property type="protein sequence ID" value="MFH4976016.1"/>
    <property type="molecule type" value="Genomic_DNA"/>
</dbReference>